<dbReference type="PANTHER" id="PTHR15032">
    <property type="entry name" value="N-ACYL-PHOSPHATIDYLETHANOLAMINE-HYDROLYZING PHOSPHOLIPASE D"/>
    <property type="match status" value="1"/>
</dbReference>
<evidence type="ECO:0000313" key="2">
    <source>
        <dbReference type="EMBL" id="OIQ50125.1"/>
    </source>
</evidence>
<keyword evidence="3" id="KW-1185">Reference proteome</keyword>
<dbReference type="GO" id="GO:0016787">
    <property type="term" value="F:hydrolase activity"/>
    <property type="evidence" value="ECO:0007669"/>
    <property type="project" value="UniProtKB-KW"/>
</dbReference>
<reference evidence="2 3" key="1">
    <citation type="submission" date="2015-09" db="EMBL/GenBank/DDBJ databases">
        <title>Genome of Desulfovibrio dechloracetivorans BerOc1, a mercury methylating strain isolated from highly hydrocarbons and metals contaminated coastal sediments.</title>
        <authorList>
            <person name="Goni Urriza M."/>
            <person name="Gassie C."/>
            <person name="Bouchez O."/>
            <person name="Klopp C."/>
            <person name="Ranchou-Peyruse A."/>
            <person name="Remy G."/>
        </authorList>
    </citation>
    <scope>NUCLEOTIDE SEQUENCE [LARGE SCALE GENOMIC DNA]</scope>
    <source>
        <strain evidence="2 3">BerOc1</strain>
    </source>
</reference>
<sequence length="371" mass="41935">MNMLYKIIILLALLALVLAVSGCFYFRQAKFGRLPQGDRLDRISRSPNYQGGTFHNREPFVSVVEGGEGFGLWLKFLLRSDDNLTPPGPVPVVKTDLKSMAPDRDAVIWLGHSSYFIRLNGRTILIDPVLSDHAAPVSFSTRAFDGTTLYTAEDIPDIDYLLISHDHWDHLDYDTVTALRPRIGRIVTGLGVGAHFASWGFPEEMIVEADWDDTVRLEDGLTLYVLTARHFSGRLFDRNRTLWVAFALETGSRRIFYSGDSGYGAHFKAIGKRFGGFDLVLLDSGQYNEAWQYVHMNPEQAAQAALDLRAASALPSHTGRFNISYHSWDDPFRRFVTAGQGKPYRLVTPEIGEVVRLDDPQQTFTRWWETL</sequence>
<dbReference type="PROSITE" id="PS51257">
    <property type="entry name" value="PROKAR_LIPOPROTEIN"/>
    <property type="match status" value="1"/>
</dbReference>
<feature type="domain" description="Metallo-beta-lactamase" evidence="1">
    <location>
        <begin position="122"/>
        <end position="317"/>
    </location>
</feature>
<dbReference type="GO" id="GO:0005737">
    <property type="term" value="C:cytoplasm"/>
    <property type="evidence" value="ECO:0007669"/>
    <property type="project" value="TreeGrafter"/>
</dbReference>
<dbReference type="InterPro" id="IPR001279">
    <property type="entry name" value="Metallo-B-lactamas"/>
</dbReference>
<comment type="caution">
    <text evidence="2">The sequence shown here is derived from an EMBL/GenBank/DDBJ whole genome shotgun (WGS) entry which is preliminary data.</text>
</comment>
<keyword evidence="2" id="KW-0378">Hydrolase</keyword>
<name>A0A1J5MU19_9BACT</name>
<gene>
    <name evidence="2" type="ORF">BerOc1_02055</name>
</gene>
<dbReference type="EMBL" id="LKAQ01000004">
    <property type="protein sequence ID" value="OIQ50125.1"/>
    <property type="molecule type" value="Genomic_DNA"/>
</dbReference>
<dbReference type="Proteomes" id="UP000181901">
    <property type="component" value="Unassembled WGS sequence"/>
</dbReference>
<proteinExistence type="predicted"/>
<dbReference type="RefSeq" id="WP_071545589.1">
    <property type="nucleotide sequence ID" value="NZ_LKAQ01000004.1"/>
</dbReference>
<evidence type="ECO:0000259" key="1">
    <source>
        <dbReference type="Pfam" id="PF12706"/>
    </source>
</evidence>
<dbReference type="AlphaFoldDB" id="A0A1J5MU19"/>
<dbReference type="SUPFAM" id="SSF56281">
    <property type="entry name" value="Metallo-hydrolase/oxidoreductase"/>
    <property type="match status" value="1"/>
</dbReference>
<protein>
    <submittedName>
        <fullName evidence="2">Metal-dependent hydrolase</fullName>
    </submittedName>
</protein>
<organism evidence="2 3">
    <name type="scientific">Pseudodesulfovibrio hydrargyri</name>
    <dbReference type="NCBI Taxonomy" id="2125990"/>
    <lineage>
        <taxon>Bacteria</taxon>
        <taxon>Pseudomonadati</taxon>
        <taxon>Thermodesulfobacteriota</taxon>
        <taxon>Desulfovibrionia</taxon>
        <taxon>Desulfovibrionales</taxon>
        <taxon>Desulfovibrionaceae</taxon>
    </lineage>
</organism>
<accession>A0A1J5MU19</accession>
<dbReference type="InterPro" id="IPR036866">
    <property type="entry name" value="RibonucZ/Hydroxyglut_hydro"/>
</dbReference>
<dbReference type="PANTHER" id="PTHR15032:SF4">
    <property type="entry name" value="N-ACYL-PHOSPHATIDYLETHANOLAMINE-HYDROLYZING PHOSPHOLIPASE D"/>
    <property type="match status" value="1"/>
</dbReference>
<dbReference type="Pfam" id="PF12706">
    <property type="entry name" value="Lactamase_B_2"/>
    <property type="match status" value="1"/>
</dbReference>
<evidence type="ECO:0000313" key="3">
    <source>
        <dbReference type="Proteomes" id="UP000181901"/>
    </source>
</evidence>
<dbReference type="Gene3D" id="3.60.15.10">
    <property type="entry name" value="Ribonuclease Z/Hydroxyacylglutathione hydrolase-like"/>
    <property type="match status" value="1"/>
</dbReference>